<evidence type="ECO:0000256" key="2">
    <source>
        <dbReference type="ARBA" id="ARBA00022797"/>
    </source>
</evidence>
<comment type="similarity">
    <text evidence="1">Belongs to the peptidase S33 family.</text>
</comment>
<accession>A0A2N6NPK4</accession>
<dbReference type="GO" id="GO:0004301">
    <property type="term" value="F:epoxide hydrolase activity"/>
    <property type="evidence" value="ECO:0007669"/>
    <property type="project" value="TreeGrafter"/>
</dbReference>
<feature type="active site" description="Proton acceptor" evidence="4">
    <location>
        <position position="370"/>
    </location>
</feature>
<sequence length="394" mass="45157">MSTSIRPFKLSIAQSTLDDLQTRLGLTRWPDKEIVTDWSQGVPLAAIQELCEYWKTEYDWRRCEGLLNSYPQFTTTIDGVEFYFLHVRSRHKDALPLVLTHGWPGSILEFRHVIDQLVDPESHGGRLEDAFHLVIPALPGYAFSGKPAEQKWNYHRTAAAWIELMRRLGYEDSGWVAQGGDWGAHVVASLGHQAPKGLRSVHFNSIYFEPKASCALIQTSERIQVPIHDTKAEKRAMHLDERRDAGFRGYSLQQSTRPQTIGYGLADSPVAQAAWIYEKYRDWSDHGGNVEAVLAKDEMLDTIMLYWLSNSGTSSARYYWENQLDTTAWPIDVPVGVSWFGGDNSYAPREWCERYYKNIVYWSETARGGHFAAWEVPDMFVSEVRAWKRKSNKA</sequence>
<organism evidence="6 7">
    <name type="scientific">Beauveria bassiana</name>
    <name type="common">White muscardine disease fungus</name>
    <name type="synonym">Tritirachium shiotae</name>
    <dbReference type="NCBI Taxonomy" id="176275"/>
    <lineage>
        <taxon>Eukaryota</taxon>
        <taxon>Fungi</taxon>
        <taxon>Dikarya</taxon>
        <taxon>Ascomycota</taxon>
        <taxon>Pezizomycotina</taxon>
        <taxon>Sordariomycetes</taxon>
        <taxon>Hypocreomycetidae</taxon>
        <taxon>Hypocreales</taxon>
        <taxon>Cordycipitaceae</taxon>
        <taxon>Beauveria</taxon>
    </lineage>
</organism>
<dbReference type="PRINTS" id="PR00412">
    <property type="entry name" value="EPOXHYDRLASE"/>
</dbReference>
<evidence type="ECO:0000259" key="5">
    <source>
        <dbReference type="Pfam" id="PF06441"/>
    </source>
</evidence>
<evidence type="ECO:0000313" key="7">
    <source>
        <dbReference type="Proteomes" id="UP000235728"/>
    </source>
</evidence>
<dbReference type="InterPro" id="IPR010497">
    <property type="entry name" value="Epoxide_hydro_N"/>
</dbReference>
<dbReference type="Pfam" id="PF06441">
    <property type="entry name" value="EHN"/>
    <property type="match status" value="1"/>
</dbReference>
<evidence type="ECO:0000256" key="4">
    <source>
        <dbReference type="PIRSR" id="PIRSR001112-1"/>
    </source>
</evidence>
<dbReference type="Gene3D" id="3.40.50.1820">
    <property type="entry name" value="alpha/beta hydrolase"/>
    <property type="match status" value="1"/>
</dbReference>
<evidence type="ECO:0000313" key="6">
    <source>
        <dbReference type="EMBL" id="PMB69211.1"/>
    </source>
</evidence>
<comment type="caution">
    <text evidence="6">The sequence shown here is derived from an EMBL/GenBank/DDBJ whole genome shotgun (WGS) entry which is preliminary data.</text>
</comment>
<keyword evidence="2" id="KW-0058">Aromatic hydrocarbons catabolism</keyword>
<dbReference type="EMBL" id="MRVG01000004">
    <property type="protein sequence ID" value="PMB69211.1"/>
    <property type="molecule type" value="Genomic_DNA"/>
</dbReference>
<name>A0A2N6NPK4_BEABA</name>
<dbReference type="OMA" id="TEYDWRR"/>
<dbReference type="InterPro" id="IPR029058">
    <property type="entry name" value="AB_hydrolase_fold"/>
</dbReference>
<feature type="active site" description="Proton donor" evidence="4">
    <location>
        <position position="319"/>
    </location>
</feature>
<protein>
    <submittedName>
        <fullName evidence="6">Putative epoxide hydrolase</fullName>
    </submittedName>
</protein>
<dbReference type="SUPFAM" id="SSF53474">
    <property type="entry name" value="alpha/beta-Hydrolases"/>
    <property type="match status" value="1"/>
</dbReference>
<feature type="domain" description="Epoxide hydrolase N-terminal" evidence="5">
    <location>
        <begin position="5"/>
        <end position="110"/>
    </location>
</feature>
<dbReference type="Proteomes" id="UP000235728">
    <property type="component" value="Unassembled WGS sequence"/>
</dbReference>
<dbReference type="AlphaFoldDB" id="A0A2N6NPK4"/>
<reference evidence="6 7" key="1">
    <citation type="journal article" date="2016" name="Appl. Microbiol. Biotechnol.">
        <title>Characterization of T-DNA insertion mutants with decreased virulence in the entomopathogenic fungus Beauveria bassiana JEF-007.</title>
        <authorList>
            <person name="Kim S."/>
            <person name="Lee S.J."/>
            <person name="Nai Y.S."/>
            <person name="Yu J.S."/>
            <person name="Lee M.R."/>
            <person name="Yang Y.T."/>
            <person name="Kim J.S."/>
        </authorList>
    </citation>
    <scope>NUCLEOTIDE SEQUENCE [LARGE SCALE GENOMIC DNA]</scope>
    <source>
        <strain evidence="6 7">JEF-007</strain>
    </source>
</reference>
<proteinExistence type="inferred from homology"/>
<keyword evidence="3 6" id="KW-0378">Hydrolase</keyword>
<dbReference type="PANTHER" id="PTHR21661">
    <property type="entry name" value="EPOXIDE HYDROLASE 1-RELATED"/>
    <property type="match status" value="1"/>
</dbReference>
<evidence type="ECO:0000256" key="3">
    <source>
        <dbReference type="ARBA" id="ARBA00022801"/>
    </source>
</evidence>
<dbReference type="InterPro" id="IPR016292">
    <property type="entry name" value="Epoxide_hydrolase"/>
</dbReference>
<feature type="active site" description="Nucleophile" evidence="4">
    <location>
        <position position="181"/>
    </location>
</feature>
<dbReference type="PANTHER" id="PTHR21661:SF35">
    <property type="entry name" value="EPOXIDE HYDROLASE"/>
    <property type="match status" value="1"/>
</dbReference>
<dbReference type="InterPro" id="IPR000639">
    <property type="entry name" value="Epox_hydrolase-like"/>
</dbReference>
<gene>
    <name evidence="6" type="ORF">BM221_003849</name>
</gene>
<dbReference type="PIRSF" id="PIRSF001112">
    <property type="entry name" value="Epoxide_hydrolase"/>
    <property type="match status" value="1"/>
</dbReference>
<dbReference type="GO" id="GO:0097176">
    <property type="term" value="P:epoxide metabolic process"/>
    <property type="evidence" value="ECO:0007669"/>
    <property type="project" value="TreeGrafter"/>
</dbReference>
<evidence type="ECO:0000256" key="1">
    <source>
        <dbReference type="ARBA" id="ARBA00010088"/>
    </source>
</evidence>